<protein>
    <submittedName>
        <fullName evidence="3">Uncharacterized protein</fullName>
    </submittedName>
</protein>
<dbReference type="OrthoDB" id="319065at2759"/>
<dbReference type="Proteomes" id="UP000187209">
    <property type="component" value="Unassembled WGS sequence"/>
</dbReference>
<dbReference type="Gene3D" id="1.25.40.20">
    <property type="entry name" value="Ankyrin repeat-containing domain"/>
    <property type="match status" value="1"/>
</dbReference>
<dbReference type="Pfam" id="PF13637">
    <property type="entry name" value="Ank_4"/>
    <property type="match status" value="1"/>
</dbReference>
<reference evidence="3 4" key="1">
    <citation type="submission" date="2016-11" db="EMBL/GenBank/DDBJ databases">
        <title>The macronuclear genome of Stentor coeruleus: a giant cell with tiny introns.</title>
        <authorList>
            <person name="Slabodnick M."/>
            <person name="Ruby J.G."/>
            <person name="Reiff S.B."/>
            <person name="Swart E.C."/>
            <person name="Gosai S."/>
            <person name="Prabakaran S."/>
            <person name="Witkowska E."/>
            <person name="Larue G.E."/>
            <person name="Fisher S."/>
            <person name="Freeman R.M."/>
            <person name="Gunawardena J."/>
            <person name="Chu W."/>
            <person name="Stover N.A."/>
            <person name="Gregory B.D."/>
            <person name="Nowacki M."/>
            <person name="Derisi J."/>
            <person name="Roy S.W."/>
            <person name="Marshall W.F."/>
            <person name="Sood P."/>
        </authorList>
    </citation>
    <scope>NUCLEOTIDE SEQUENCE [LARGE SCALE GENOMIC DNA]</scope>
    <source>
        <strain evidence="3">WM001</strain>
    </source>
</reference>
<keyword evidence="2" id="KW-0040">ANK repeat</keyword>
<dbReference type="InterPro" id="IPR036770">
    <property type="entry name" value="Ankyrin_rpt-contain_sf"/>
</dbReference>
<gene>
    <name evidence="3" type="ORF">SteCoe_14595</name>
</gene>
<dbReference type="PANTHER" id="PTHR24188">
    <property type="entry name" value="ANKYRIN REPEAT PROTEIN"/>
    <property type="match status" value="1"/>
</dbReference>
<comment type="caution">
    <text evidence="3">The sequence shown here is derived from an EMBL/GenBank/DDBJ whole genome shotgun (WGS) entry which is preliminary data.</text>
</comment>
<evidence type="ECO:0000313" key="4">
    <source>
        <dbReference type="Proteomes" id="UP000187209"/>
    </source>
</evidence>
<evidence type="ECO:0000313" key="3">
    <source>
        <dbReference type="EMBL" id="OMJ84311.1"/>
    </source>
</evidence>
<dbReference type="PANTHER" id="PTHR24188:SF29">
    <property type="entry name" value="GH09064P"/>
    <property type="match status" value="1"/>
</dbReference>
<sequence>MGCCSCTNNAPPSFLYVKKLQEAIDRNNLSLLNTIRQEIAKEKSKIDIDEPFIRIQNINMNPLAYAFWFGRFNAFIHLYKKMNASLSAMENLYLQQGKHPLNVLFMNGNLDILEYYLPIYLEKESLEVICEGNGLEKLANEFYPEKKTCLTSTPIHLACEGGNIHIINYIYKYFKDKSKIPYILDIHYQNPNTGENCALIACRKGNFTMVKYLHEICKVNFRVINTRYENALIITATASKKRPFHNYHDIFAYLINEIKLDISYMYEEILLLLENKTMIELFENELCKMGIVITKEEVDKKNRSLKNTMQGISCDDKNYNFKECQGIREVFDNSYSDFSTGEPRDSLK</sequence>
<evidence type="ECO:0000256" key="1">
    <source>
        <dbReference type="ARBA" id="ARBA00022737"/>
    </source>
</evidence>
<dbReference type="EMBL" id="MPUH01000273">
    <property type="protein sequence ID" value="OMJ84311.1"/>
    <property type="molecule type" value="Genomic_DNA"/>
</dbReference>
<dbReference type="SMART" id="SM00248">
    <property type="entry name" value="ANK"/>
    <property type="match status" value="4"/>
</dbReference>
<evidence type="ECO:0000256" key="2">
    <source>
        <dbReference type="ARBA" id="ARBA00023043"/>
    </source>
</evidence>
<dbReference type="SUPFAM" id="SSF48403">
    <property type="entry name" value="Ankyrin repeat"/>
    <property type="match status" value="1"/>
</dbReference>
<keyword evidence="4" id="KW-1185">Reference proteome</keyword>
<organism evidence="3 4">
    <name type="scientific">Stentor coeruleus</name>
    <dbReference type="NCBI Taxonomy" id="5963"/>
    <lineage>
        <taxon>Eukaryota</taxon>
        <taxon>Sar</taxon>
        <taxon>Alveolata</taxon>
        <taxon>Ciliophora</taxon>
        <taxon>Postciliodesmatophora</taxon>
        <taxon>Heterotrichea</taxon>
        <taxon>Heterotrichida</taxon>
        <taxon>Stentoridae</taxon>
        <taxon>Stentor</taxon>
    </lineage>
</organism>
<dbReference type="AlphaFoldDB" id="A0A1R2C5R2"/>
<keyword evidence="1" id="KW-0677">Repeat</keyword>
<proteinExistence type="predicted"/>
<accession>A0A1R2C5R2</accession>
<name>A0A1R2C5R2_9CILI</name>
<dbReference type="InterPro" id="IPR002110">
    <property type="entry name" value="Ankyrin_rpt"/>
</dbReference>